<dbReference type="EMBL" id="FN649736">
    <property type="protein sequence ID" value="CBN79826.1"/>
    <property type="molecule type" value="Genomic_DNA"/>
</dbReference>
<dbReference type="EMBL" id="FN648000">
    <property type="protein sequence ID" value="CBN79826.1"/>
    <property type="molecule type" value="Genomic_DNA"/>
</dbReference>
<dbReference type="GO" id="GO:0010498">
    <property type="term" value="P:proteasomal protein catabolic process"/>
    <property type="evidence" value="ECO:0007669"/>
    <property type="project" value="InterPro"/>
</dbReference>
<proteinExistence type="inferred from homology"/>
<dbReference type="GO" id="GO:0005634">
    <property type="term" value="C:nucleus"/>
    <property type="evidence" value="ECO:0007669"/>
    <property type="project" value="UniProtKB-SubCell"/>
</dbReference>
<keyword evidence="1 4" id="KW-0963">Cytoplasm</keyword>
<gene>
    <name evidence="5" type="ORF">Esi_0014_0173</name>
</gene>
<name>D8LF06_ECTSI</name>
<dbReference type="InParanoid" id="D8LF06"/>
<comment type="function">
    <text evidence="4">Component of the proteasome, a multicatalytic proteinase complex which is characterized by its ability to cleave peptides with Arg, Phe, Tyr, Leu, and Glu adjacent to the leaving group at neutral or slightly basic pH. The proteasome has an ATP-dependent proteolytic activity.</text>
</comment>
<keyword evidence="3 4" id="KW-0539">Nucleus</keyword>
<dbReference type="PROSITE" id="PS00854">
    <property type="entry name" value="PROTEASOME_BETA_1"/>
    <property type="match status" value="1"/>
</dbReference>
<dbReference type="OrthoDB" id="268428at2759"/>
<dbReference type="GO" id="GO:0005737">
    <property type="term" value="C:cytoplasm"/>
    <property type="evidence" value="ECO:0007669"/>
    <property type="project" value="UniProtKB-SubCell"/>
</dbReference>
<evidence type="ECO:0000313" key="5">
    <source>
        <dbReference type="EMBL" id="CBN79826.1"/>
    </source>
</evidence>
<dbReference type="eggNOG" id="KOG0177">
    <property type="taxonomic scope" value="Eukaryota"/>
</dbReference>
<reference evidence="5 6" key="1">
    <citation type="journal article" date="2010" name="Nature">
        <title>The Ectocarpus genome and the independent evolution of multicellularity in brown algae.</title>
        <authorList>
            <person name="Cock J.M."/>
            <person name="Sterck L."/>
            <person name="Rouze P."/>
            <person name="Scornet D."/>
            <person name="Allen A.E."/>
            <person name="Amoutzias G."/>
            <person name="Anthouard V."/>
            <person name="Artiguenave F."/>
            <person name="Aury J.M."/>
            <person name="Badger J.H."/>
            <person name="Beszteri B."/>
            <person name="Billiau K."/>
            <person name="Bonnet E."/>
            <person name="Bothwell J.H."/>
            <person name="Bowler C."/>
            <person name="Boyen C."/>
            <person name="Brownlee C."/>
            <person name="Carrano C.J."/>
            <person name="Charrier B."/>
            <person name="Cho G.Y."/>
            <person name="Coelho S.M."/>
            <person name="Collen J."/>
            <person name="Corre E."/>
            <person name="Da Silva C."/>
            <person name="Delage L."/>
            <person name="Delaroque N."/>
            <person name="Dittami S.M."/>
            <person name="Doulbeau S."/>
            <person name="Elias M."/>
            <person name="Farnham G."/>
            <person name="Gachon C.M."/>
            <person name="Gschloessl B."/>
            <person name="Heesch S."/>
            <person name="Jabbari K."/>
            <person name="Jubin C."/>
            <person name="Kawai H."/>
            <person name="Kimura K."/>
            <person name="Kloareg B."/>
            <person name="Kupper F.C."/>
            <person name="Lang D."/>
            <person name="Le Bail A."/>
            <person name="Leblanc C."/>
            <person name="Lerouge P."/>
            <person name="Lohr M."/>
            <person name="Lopez P.J."/>
            <person name="Martens C."/>
            <person name="Maumus F."/>
            <person name="Michel G."/>
            <person name="Miranda-Saavedra D."/>
            <person name="Morales J."/>
            <person name="Moreau H."/>
            <person name="Motomura T."/>
            <person name="Nagasato C."/>
            <person name="Napoli C.A."/>
            <person name="Nelson D.R."/>
            <person name="Nyvall-Collen P."/>
            <person name="Peters A.F."/>
            <person name="Pommier C."/>
            <person name="Potin P."/>
            <person name="Poulain J."/>
            <person name="Quesneville H."/>
            <person name="Read B."/>
            <person name="Rensing S.A."/>
            <person name="Ritter A."/>
            <person name="Rousvoal S."/>
            <person name="Samanta M."/>
            <person name="Samson G."/>
            <person name="Schroeder D.C."/>
            <person name="Segurens B."/>
            <person name="Strittmatter M."/>
            <person name="Tonon T."/>
            <person name="Tregear J.W."/>
            <person name="Valentin K."/>
            <person name="von Dassow P."/>
            <person name="Yamagishi T."/>
            <person name="Van de Peer Y."/>
            <person name="Wincker P."/>
        </authorList>
    </citation>
    <scope>NUCLEOTIDE SEQUENCE [LARGE SCALE GENOMIC DNA]</scope>
    <source>
        <strain evidence="6">Ec32 / CCAP1310/4</strain>
    </source>
</reference>
<dbReference type="PANTHER" id="PTHR32194">
    <property type="entry name" value="METALLOPROTEASE TLDD"/>
    <property type="match status" value="1"/>
</dbReference>
<dbReference type="InterPro" id="IPR035206">
    <property type="entry name" value="Proteasome_beta2"/>
</dbReference>
<evidence type="ECO:0000256" key="1">
    <source>
        <dbReference type="ARBA" id="ARBA00022490"/>
    </source>
</evidence>
<evidence type="ECO:0000313" key="6">
    <source>
        <dbReference type="Proteomes" id="UP000002630"/>
    </source>
</evidence>
<dbReference type="OMA" id="MKRDHDK"/>
<dbReference type="InterPro" id="IPR029055">
    <property type="entry name" value="Ntn_hydrolases_N"/>
</dbReference>
<accession>D8LF06</accession>
<dbReference type="AlphaFoldDB" id="D8LF06"/>
<evidence type="ECO:0000256" key="3">
    <source>
        <dbReference type="ARBA" id="ARBA00023242"/>
    </source>
</evidence>
<dbReference type="InterPro" id="IPR001353">
    <property type="entry name" value="Proteasome_sua/b"/>
</dbReference>
<dbReference type="SUPFAM" id="SSF56235">
    <property type="entry name" value="N-terminal nucleophile aminohydrolases (Ntn hydrolases)"/>
    <property type="match status" value="1"/>
</dbReference>
<sequence>MDTLLGIAGEGFVVLAADAQVARSILLYKNNMDKIAHLADNKALACAGPQSDCVSFTEYISKNMALYELNNDVKLTTKAAATFIRGELAKALRKGPFQTQLLMGGVDKREAGKDEASLFWLDYLGTLQKVPYGAHGYGAAFTLSVMDREYVKGLSLDEALGIIDNCIKELHTRFLIAQKNFVIKVVTAEGIKVVRGPPTPDLGAAGASAEAAAVPVQG</sequence>
<dbReference type="PANTHER" id="PTHR32194:SF2">
    <property type="entry name" value="PROTEASOME SUBUNIT BETA TYPE-1"/>
    <property type="match status" value="1"/>
</dbReference>
<dbReference type="GO" id="GO:0005839">
    <property type="term" value="C:proteasome core complex"/>
    <property type="evidence" value="ECO:0007669"/>
    <property type="project" value="InterPro"/>
</dbReference>
<evidence type="ECO:0000256" key="2">
    <source>
        <dbReference type="ARBA" id="ARBA00022942"/>
    </source>
</evidence>
<comment type="subcellular location">
    <subcellularLocation>
        <location evidence="4">Cytoplasm</location>
    </subcellularLocation>
    <subcellularLocation>
        <location evidence="4">Nucleus</location>
    </subcellularLocation>
</comment>
<dbReference type="Proteomes" id="UP000002630">
    <property type="component" value="Linkage Group LG11"/>
</dbReference>
<keyword evidence="6" id="KW-1185">Reference proteome</keyword>
<comment type="similarity">
    <text evidence="4">Belongs to the peptidase T1B family.</text>
</comment>
<dbReference type="Pfam" id="PF00227">
    <property type="entry name" value="Proteasome"/>
    <property type="match status" value="1"/>
</dbReference>
<protein>
    <recommendedName>
        <fullName evidence="4">Proteasome subunit beta</fullName>
    </recommendedName>
</protein>
<dbReference type="STRING" id="2880.D8LF06"/>
<dbReference type="Gene3D" id="3.60.20.10">
    <property type="entry name" value="Glutamine Phosphoribosylpyrophosphate, subunit 1, domain 1"/>
    <property type="match status" value="1"/>
</dbReference>
<dbReference type="PROSITE" id="PS51476">
    <property type="entry name" value="PROTEASOME_BETA_2"/>
    <property type="match status" value="1"/>
</dbReference>
<comment type="subunit">
    <text evidence="4">Component of the proteasome complex.</text>
</comment>
<organism evidence="5 6">
    <name type="scientific">Ectocarpus siliculosus</name>
    <name type="common">Brown alga</name>
    <name type="synonym">Conferva siliculosa</name>
    <dbReference type="NCBI Taxonomy" id="2880"/>
    <lineage>
        <taxon>Eukaryota</taxon>
        <taxon>Sar</taxon>
        <taxon>Stramenopiles</taxon>
        <taxon>Ochrophyta</taxon>
        <taxon>PX clade</taxon>
        <taxon>Phaeophyceae</taxon>
        <taxon>Ectocarpales</taxon>
        <taxon>Ectocarpaceae</taxon>
        <taxon>Ectocarpus</taxon>
    </lineage>
</organism>
<dbReference type="InterPro" id="IPR023333">
    <property type="entry name" value="Proteasome_suB-type"/>
</dbReference>
<dbReference type="CDD" id="cd03758">
    <property type="entry name" value="proteasome_beta_type_2"/>
    <property type="match status" value="1"/>
</dbReference>
<dbReference type="FunCoup" id="D8LF06">
    <property type="interactions" value="325"/>
</dbReference>
<dbReference type="InterPro" id="IPR016050">
    <property type="entry name" value="Proteasome_bsu_CS"/>
</dbReference>
<keyword evidence="2 4" id="KW-0647">Proteasome</keyword>
<evidence type="ECO:0000256" key="4">
    <source>
        <dbReference type="RuleBase" id="RU004203"/>
    </source>
</evidence>